<name>A0A916Y284_9HYPH</name>
<feature type="domain" description="Spore coat protein U/FanG" evidence="3">
    <location>
        <begin position="180"/>
        <end position="309"/>
    </location>
</feature>
<sequence length="318" mass="32012">MLRFALLIVFTLLAASGAKAAACTVEIGDLAFGSVDSLFAAPTDSVASVRIDCVQVTPGAAQVVVCLHLGAGSGGAVGGVRQLTSGGRTLAFQLYQDGGYGSPWGSRDAPSLGAPRRVVAVVSGEVASATIDLFGRVPGGQSTAAAGRYDSSFVGADTVFEFAEGDLDCNASGGAGTGQAAFSVQADIPANCLVEAGDIDFGEHGVIDRAVDAEARIAVTCTPETGYSVTLGPGLGGGTDPEQRILRAGSDLAIYGLYLDPARSQPFGSSLETRLPGTGTGTQQTVPVYGRVPPQPVRPGTYSDTVAVTITYGDGSGL</sequence>
<dbReference type="Proteomes" id="UP000613160">
    <property type="component" value="Unassembled WGS sequence"/>
</dbReference>
<evidence type="ECO:0000313" key="4">
    <source>
        <dbReference type="EMBL" id="GGD27616.1"/>
    </source>
</evidence>
<feature type="signal peptide" evidence="2">
    <location>
        <begin position="1"/>
        <end position="20"/>
    </location>
</feature>
<dbReference type="EMBL" id="BMJJ01000008">
    <property type="protein sequence ID" value="GGD27616.1"/>
    <property type="molecule type" value="Genomic_DNA"/>
</dbReference>
<gene>
    <name evidence="4" type="ORF">GCM10011335_33410</name>
</gene>
<dbReference type="AlphaFoldDB" id="A0A916Y284"/>
<feature type="chain" id="PRO_5037203097" evidence="2">
    <location>
        <begin position="21"/>
        <end position="318"/>
    </location>
</feature>
<reference evidence="4" key="2">
    <citation type="submission" date="2020-09" db="EMBL/GenBank/DDBJ databases">
        <authorList>
            <person name="Sun Q."/>
            <person name="Zhou Y."/>
        </authorList>
    </citation>
    <scope>NUCLEOTIDE SEQUENCE</scope>
    <source>
        <strain evidence="4">CGMCC 1.15493</strain>
    </source>
</reference>
<protein>
    <submittedName>
        <fullName evidence="4">Spore coat protein U</fullName>
    </submittedName>
</protein>
<organism evidence="4 5">
    <name type="scientific">Aureimonas glaciei</name>
    <dbReference type="NCBI Taxonomy" id="1776957"/>
    <lineage>
        <taxon>Bacteria</taxon>
        <taxon>Pseudomonadati</taxon>
        <taxon>Pseudomonadota</taxon>
        <taxon>Alphaproteobacteria</taxon>
        <taxon>Hyphomicrobiales</taxon>
        <taxon>Aurantimonadaceae</taxon>
        <taxon>Aureimonas</taxon>
    </lineage>
</organism>
<evidence type="ECO:0000256" key="1">
    <source>
        <dbReference type="SAM" id="MobiDB-lite"/>
    </source>
</evidence>
<evidence type="ECO:0000313" key="5">
    <source>
        <dbReference type="Proteomes" id="UP000613160"/>
    </source>
</evidence>
<keyword evidence="4" id="KW-0167">Capsid protein</keyword>
<dbReference type="InterPro" id="IPR007893">
    <property type="entry name" value="Spore_coat_U/FanG"/>
</dbReference>
<comment type="caution">
    <text evidence="4">The sequence shown here is derived from an EMBL/GenBank/DDBJ whole genome shotgun (WGS) entry which is preliminary data.</text>
</comment>
<dbReference type="SMART" id="SM00972">
    <property type="entry name" value="SCPU"/>
    <property type="match status" value="2"/>
</dbReference>
<keyword evidence="2" id="KW-0732">Signal</keyword>
<reference evidence="4" key="1">
    <citation type="journal article" date="2014" name="Int. J. Syst. Evol. Microbiol.">
        <title>Complete genome sequence of Corynebacterium casei LMG S-19264T (=DSM 44701T), isolated from a smear-ripened cheese.</title>
        <authorList>
            <consortium name="US DOE Joint Genome Institute (JGI-PGF)"/>
            <person name="Walter F."/>
            <person name="Albersmeier A."/>
            <person name="Kalinowski J."/>
            <person name="Ruckert C."/>
        </authorList>
    </citation>
    <scope>NUCLEOTIDE SEQUENCE</scope>
    <source>
        <strain evidence="4">CGMCC 1.15493</strain>
    </source>
</reference>
<dbReference type="InterPro" id="IPR053167">
    <property type="entry name" value="Spore_coat_component"/>
</dbReference>
<feature type="domain" description="Spore coat protein U/FanG" evidence="3">
    <location>
        <begin position="12"/>
        <end position="152"/>
    </location>
</feature>
<dbReference type="Pfam" id="PF05229">
    <property type="entry name" value="SCPU"/>
    <property type="match status" value="2"/>
</dbReference>
<keyword evidence="4" id="KW-0946">Virion</keyword>
<dbReference type="PANTHER" id="PTHR37089">
    <property type="entry name" value="PROTEIN U-RELATED"/>
    <property type="match status" value="1"/>
</dbReference>
<evidence type="ECO:0000256" key="2">
    <source>
        <dbReference type="SAM" id="SignalP"/>
    </source>
</evidence>
<feature type="region of interest" description="Disordered" evidence="1">
    <location>
        <begin position="278"/>
        <end position="299"/>
    </location>
</feature>
<dbReference type="RefSeq" id="WP_188852766.1">
    <property type="nucleotide sequence ID" value="NZ_BMJJ01000008.1"/>
</dbReference>
<keyword evidence="5" id="KW-1185">Reference proteome</keyword>
<accession>A0A916Y284</accession>
<evidence type="ECO:0000259" key="3">
    <source>
        <dbReference type="Pfam" id="PF05229"/>
    </source>
</evidence>
<proteinExistence type="predicted"/>